<gene>
    <name evidence="1" type="ORF">A3H66_02790</name>
</gene>
<reference evidence="1 2" key="1">
    <citation type="journal article" date="2016" name="Nat. Commun.">
        <title>Thousands of microbial genomes shed light on interconnected biogeochemical processes in an aquifer system.</title>
        <authorList>
            <person name="Anantharaman K."/>
            <person name="Brown C.T."/>
            <person name="Hug L.A."/>
            <person name="Sharon I."/>
            <person name="Castelle C.J."/>
            <person name="Probst A.J."/>
            <person name="Thomas B.C."/>
            <person name="Singh A."/>
            <person name="Wilkins M.J."/>
            <person name="Karaoz U."/>
            <person name="Brodie E.L."/>
            <person name="Williams K.H."/>
            <person name="Hubbard S.S."/>
            <person name="Banfield J.F."/>
        </authorList>
    </citation>
    <scope>NUCLEOTIDE SEQUENCE [LARGE SCALE GENOMIC DNA]</scope>
</reference>
<name>A0A1F5SBM3_9BACT</name>
<proteinExistence type="predicted"/>
<protein>
    <submittedName>
        <fullName evidence="1">Uncharacterized protein</fullName>
    </submittedName>
</protein>
<evidence type="ECO:0000313" key="2">
    <source>
        <dbReference type="Proteomes" id="UP000178783"/>
    </source>
</evidence>
<sequence>MGSSQLLPLSLISLILSPKSSFSLIRLSYKLSNLNLINKIVGLNYQLRRTNLDLDNLYKSYWGVIFKIDSIQDKQQREIDLQKYHETIFQTLKQIKNNYEPLMNNLVDVLANVKVAANVRFHSLFGYLNLLLMDIFPKMSYEAIEKEKERLKKQIAERTIKHN</sequence>
<dbReference type="EMBL" id="MFFW01000057">
    <property type="protein sequence ID" value="OGF23661.1"/>
    <property type="molecule type" value="Genomic_DNA"/>
</dbReference>
<dbReference type="STRING" id="1797989.A3H66_02790"/>
<dbReference type="AlphaFoldDB" id="A0A1F5SBM3"/>
<dbReference type="Proteomes" id="UP000178783">
    <property type="component" value="Unassembled WGS sequence"/>
</dbReference>
<organism evidence="1 2">
    <name type="scientific">Candidatus Falkowbacteria bacterium RIFCSPLOWO2_02_FULL_45_21</name>
    <dbReference type="NCBI Taxonomy" id="1797989"/>
    <lineage>
        <taxon>Bacteria</taxon>
        <taxon>Candidatus Falkowiibacteriota</taxon>
    </lineage>
</organism>
<evidence type="ECO:0000313" key="1">
    <source>
        <dbReference type="EMBL" id="OGF23661.1"/>
    </source>
</evidence>
<comment type="caution">
    <text evidence="1">The sequence shown here is derived from an EMBL/GenBank/DDBJ whole genome shotgun (WGS) entry which is preliminary data.</text>
</comment>
<accession>A0A1F5SBM3</accession>